<evidence type="ECO:0000256" key="1">
    <source>
        <dbReference type="ARBA" id="ARBA00022723"/>
    </source>
</evidence>
<evidence type="ECO:0000313" key="8">
    <source>
        <dbReference type="Proteomes" id="UP000256970"/>
    </source>
</evidence>
<keyword evidence="3" id="KW-0862">Zinc</keyword>
<evidence type="ECO:0000256" key="4">
    <source>
        <dbReference type="ARBA" id="ARBA00023125"/>
    </source>
</evidence>
<dbReference type="GO" id="GO:0003677">
    <property type="term" value="F:DNA binding"/>
    <property type="evidence" value="ECO:0007669"/>
    <property type="project" value="UniProtKB-KW"/>
</dbReference>
<proteinExistence type="predicted"/>
<evidence type="ECO:0000256" key="5">
    <source>
        <dbReference type="SAM" id="MobiDB-lite"/>
    </source>
</evidence>
<sequence>MRSKWLADEYNVLYTTTYVPAAAAAAAVQQPPRHVISVPQPPHLVPAAAAAAAAQQPPPHVIIAPQPPHLAPAAAAATAAELAMAGAELAAVSAAAATAAAGLALPGAACVEAPSGDPVAVLQPLPAAHQLAAPGSGSWADIALCPSPGLPVPAWPPGLEPQHAHMMNPEAVSPGIPVSISHDMMIPEAVSPGSSVGGLGVTYSEAQLLGAVTPPPLLLQQQQQQQQQQPALSFAEQLQAQLQLLDMHDDDGLPSATEACGEVPSTGSWTSIDSLGLLPPAWPPGLEPLESPDTHHMASSGAPATAAASQDTCSVGPCELDKPEYKTDEFRLYQFKIKQCTNEEAHDWTLCPFAHPGKANASAAPRALNAHGKYELWLHPSRYKTEMCKDAPHCTRRVCFFAHALEEVRTVEPEDLPVLLEEGAAADAELPAVPESASPAPKCGSDTSAEAAAAAKAKAAAAAAAEAAAAHTLAEQLQAHMQQLGIQDDGLRVMTAHGAAPAVQPAPVLNCLPPAPLGFASGCAQTMHALFYGVTATPTTDMSVML</sequence>
<dbReference type="AlphaFoldDB" id="A0A383WN52"/>
<evidence type="ECO:0000259" key="6">
    <source>
        <dbReference type="Pfam" id="PF25512"/>
    </source>
</evidence>
<dbReference type="STRING" id="3088.A0A383WN52"/>
<dbReference type="PANTHER" id="PTHR14493:SF50">
    <property type="entry name" value="RING FINGER PROTEIN UNKEMPT"/>
    <property type="match status" value="1"/>
</dbReference>
<dbReference type="InterPro" id="IPR045234">
    <property type="entry name" value="Unkempt-like"/>
</dbReference>
<dbReference type="PANTHER" id="PTHR14493">
    <property type="entry name" value="UNKEMPT FAMILY MEMBER"/>
    <property type="match status" value="1"/>
</dbReference>
<protein>
    <recommendedName>
        <fullName evidence="6">AtC3H23-like CCCH zinc finger domain-containing protein</fullName>
    </recommendedName>
</protein>
<dbReference type="EMBL" id="FNXT01001343">
    <property type="protein sequence ID" value="SZX78878.1"/>
    <property type="molecule type" value="Genomic_DNA"/>
</dbReference>
<evidence type="ECO:0000256" key="2">
    <source>
        <dbReference type="ARBA" id="ARBA00022771"/>
    </source>
</evidence>
<dbReference type="InterPro" id="IPR057444">
    <property type="entry name" value="Znf-CCCH_AtC3H23-like"/>
</dbReference>
<keyword evidence="4" id="KW-0238">DNA-binding</keyword>
<keyword evidence="1" id="KW-0479">Metal-binding</keyword>
<keyword evidence="2" id="KW-0863">Zinc-finger</keyword>
<evidence type="ECO:0000313" key="7">
    <source>
        <dbReference type="EMBL" id="SZX78878.1"/>
    </source>
</evidence>
<dbReference type="GO" id="GO:0008270">
    <property type="term" value="F:zinc ion binding"/>
    <property type="evidence" value="ECO:0007669"/>
    <property type="project" value="UniProtKB-KW"/>
</dbReference>
<dbReference type="Proteomes" id="UP000256970">
    <property type="component" value="Unassembled WGS sequence"/>
</dbReference>
<organism evidence="7 8">
    <name type="scientific">Tetradesmus obliquus</name>
    <name type="common">Green alga</name>
    <name type="synonym">Acutodesmus obliquus</name>
    <dbReference type="NCBI Taxonomy" id="3088"/>
    <lineage>
        <taxon>Eukaryota</taxon>
        <taxon>Viridiplantae</taxon>
        <taxon>Chlorophyta</taxon>
        <taxon>core chlorophytes</taxon>
        <taxon>Chlorophyceae</taxon>
        <taxon>CS clade</taxon>
        <taxon>Sphaeropleales</taxon>
        <taxon>Scenedesmaceae</taxon>
        <taxon>Tetradesmus</taxon>
    </lineage>
</organism>
<reference evidence="7 8" key="1">
    <citation type="submission" date="2016-10" db="EMBL/GenBank/DDBJ databases">
        <authorList>
            <person name="Cai Z."/>
        </authorList>
    </citation>
    <scope>NUCLEOTIDE SEQUENCE [LARGE SCALE GENOMIC DNA]</scope>
</reference>
<gene>
    <name evidence="7" type="ORF">BQ4739_LOCUS19181</name>
</gene>
<keyword evidence="8" id="KW-1185">Reference proteome</keyword>
<feature type="domain" description="AtC3H23-like CCCH zinc finger" evidence="6">
    <location>
        <begin position="329"/>
        <end position="358"/>
    </location>
</feature>
<accession>A0A383WN52</accession>
<name>A0A383WN52_TETOB</name>
<evidence type="ECO:0000256" key="3">
    <source>
        <dbReference type="ARBA" id="ARBA00022833"/>
    </source>
</evidence>
<dbReference type="Pfam" id="PF25512">
    <property type="entry name" value="zf-CCCH_AtC3H23"/>
    <property type="match status" value="1"/>
</dbReference>
<feature type="region of interest" description="Disordered" evidence="5">
    <location>
        <begin position="280"/>
        <end position="305"/>
    </location>
</feature>